<evidence type="ECO:0000256" key="1">
    <source>
        <dbReference type="ARBA" id="ARBA00004613"/>
    </source>
</evidence>
<gene>
    <name evidence="8" type="ORF">QBC38DRAFT_483952</name>
</gene>
<dbReference type="GO" id="GO:0030145">
    <property type="term" value="F:manganese ion binding"/>
    <property type="evidence" value="ECO:0007669"/>
    <property type="project" value="InterPro"/>
</dbReference>
<evidence type="ECO:0000256" key="4">
    <source>
        <dbReference type="ARBA" id="ARBA00022723"/>
    </source>
</evidence>
<feature type="signal peptide" evidence="6">
    <location>
        <begin position="1"/>
        <end position="17"/>
    </location>
</feature>
<accession>A0AAN7BKD3</accession>
<name>A0AAN7BKD3_9PEZI</name>
<feature type="chain" id="PRO_5042849121" evidence="6">
    <location>
        <begin position="18"/>
        <end position="212"/>
    </location>
</feature>
<evidence type="ECO:0000256" key="6">
    <source>
        <dbReference type="SAM" id="SignalP"/>
    </source>
</evidence>
<dbReference type="InterPro" id="IPR006045">
    <property type="entry name" value="Cupin_1"/>
</dbReference>
<evidence type="ECO:0000256" key="2">
    <source>
        <dbReference type="ARBA" id="ARBA00007456"/>
    </source>
</evidence>
<comment type="caution">
    <text evidence="8">The sequence shown here is derived from an EMBL/GenBank/DDBJ whole genome shotgun (WGS) entry which is preliminary data.</text>
</comment>
<dbReference type="InterPro" id="IPR001929">
    <property type="entry name" value="Germin"/>
</dbReference>
<sequence>MFSQLIHLLALASLATAAPQHLTSRDTPSPNLGLTAQLTLADTTIDRYALLKDQDFIFDFSAPNAPPIADRKSFPALVGTNVAVAVAEVPPCSMAPIHLHPRATEILTVTSGRLMTEMVTEAIDANGNPRLVRTELKKGQVTVFPMGSFHTQLNLDCTNASAVAAFNSEDPGVEVVVNGLEGLGGADDREIRGAVSKIFKGEFEECKKRCGL</sequence>
<comment type="subcellular location">
    <subcellularLocation>
        <location evidence="1">Secreted</location>
    </subcellularLocation>
</comment>
<protein>
    <submittedName>
        <fullName evidence="8">Spherulin</fullName>
    </submittedName>
</protein>
<proteinExistence type="inferred from homology"/>
<dbReference type="AlphaFoldDB" id="A0AAN7BKD3"/>
<dbReference type="Pfam" id="PF00190">
    <property type="entry name" value="Cupin_1"/>
    <property type="match status" value="1"/>
</dbReference>
<dbReference type="GO" id="GO:0005576">
    <property type="term" value="C:extracellular region"/>
    <property type="evidence" value="ECO:0007669"/>
    <property type="project" value="UniProtKB-SubCell"/>
</dbReference>
<dbReference type="Gene3D" id="2.60.120.10">
    <property type="entry name" value="Jelly Rolls"/>
    <property type="match status" value="1"/>
</dbReference>
<organism evidence="8 9">
    <name type="scientific">Podospora fimiseda</name>
    <dbReference type="NCBI Taxonomy" id="252190"/>
    <lineage>
        <taxon>Eukaryota</taxon>
        <taxon>Fungi</taxon>
        <taxon>Dikarya</taxon>
        <taxon>Ascomycota</taxon>
        <taxon>Pezizomycotina</taxon>
        <taxon>Sordariomycetes</taxon>
        <taxon>Sordariomycetidae</taxon>
        <taxon>Sordariales</taxon>
        <taxon>Podosporaceae</taxon>
        <taxon>Podospora</taxon>
    </lineage>
</organism>
<keyword evidence="6" id="KW-0732">Signal</keyword>
<dbReference type="Proteomes" id="UP001301958">
    <property type="component" value="Unassembled WGS sequence"/>
</dbReference>
<reference evidence="8" key="1">
    <citation type="journal article" date="2023" name="Mol. Phylogenet. Evol.">
        <title>Genome-scale phylogeny and comparative genomics of the fungal order Sordariales.</title>
        <authorList>
            <person name="Hensen N."/>
            <person name="Bonometti L."/>
            <person name="Westerberg I."/>
            <person name="Brannstrom I.O."/>
            <person name="Guillou S."/>
            <person name="Cros-Aarteil S."/>
            <person name="Calhoun S."/>
            <person name="Haridas S."/>
            <person name="Kuo A."/>
            <person name="Mondo S."/>
            <person name="Pangilinan J."/>
            <person name="Riley R."/>
            <person name="LaButti K."/>
            <person name="Andreopoulos B."/>
            <person name="Lipzen A."/>
            <person name="Chen C."/>
            <person name="Yan M."/>
            <person name="Daum C."/>
            <person name="Ng V."/>
            <person name="Clum A."/>
            <person name="Steindorff A."/>
            <person name="Ohm R.A."/>
            <person name="Martin F."/>
            <person name="Silar P."/>
            <person name="Natvig D.O."/>
            <person name="Lalanne C."/>
            <person name="Gautier V."/>
            <person name="Ament-Velasquez S.L."/>
            <person name="Kruys A."/>
            <person name="Hutchinson M.I."/>
            <person name="Powell A.J."/>
            <person name="Barry K."/>
            <person name="Miller A.N."/>
            <person name="Grigoriev I.V."/>
            <person name="Debuchy R."/>
            <person name="Gladieux P."/>
            <person name="Hiltunen Thoren M."/>
            <person name="Johannesson H."/>
        </authorList>
    </citation>
    <scope>NUCLEOTIDE SEQUENCE</scope>
    <source>
        <strain evidence="8">CBS 990.96</strain>
    </source>
</reference>
<evidence type="ECO:0000256" key="5">
    <source>
        <dbReference type="ARBA" id="ARBA00023211"/>
    </source>
</evidence>
<dbReference type="CDD" id="cd02241">
    <property type="entry name" value="cupin_OxOx"/>
    <property type="match status" value="1"/>
</dbReference>
<evidence type="ECO:0000313" key="9">
    <source>
        <dbReference type="Proteomes" id="UP001301958"/>
    </source>
</evidence>
<dbReference type="SMART" id="SM00835">
    <property type="entry name" value="Cupin_1"/>
    <property type="match status" value="1"/>
</dbReference>
<keyword evidence="9" id="KW-1185">Reference proteome</keyword>
<dbReference type="InterPro" id="IPR014710">
    <property type="entry name" value="RmlC-like_jellyroll"/>
</dbReference>
<feature type="domain" description="Cupin type-1" evidence="7">
    <location>
        <begin position="60"/>
        <end position="192"/>
    </location>
</feature>
<keyword evidence="5" id="KW-0464">Manganese</keyword>
<dbReference type="PANTHER" id="PTHR31238">
    <property type="entry name" value="GERMIN-LIKE PROTEIN SUBFAMILY 3 MEMBER 3"/>
    <property type="match status" value="1"/>
</dbReference>
<evidence type="ECO:0000259" key="7">
    <source>
        <dbReference type="SMART" id="SM00835"/>
    </source>
</evidence>
<keyword evidence="4" id="KW-0479">Metal-binding</keyword>
<dbReference type="PRINTS" id="PR00325">
    <property type="entry name" value="GERMIN"/>
</dbReference>
<dbReference type="EMBL" id="MU865376">
    <property type="protein sequence ID" value="KAK4225060.1"/>
    <property type="molecule type" value="Genomic_DNA"/>
</dbReference>
<comment type="similarity">
    <text evidence="2">Belongs to the germin family.</text>
</comment>
<dbReference type="SUPFAM" id="SSF51182">
    <property type="entry name" value="RmlC-like cupins"/>
    <property type="match status" value="1"/>
</dbReference>
<evidence type="ECO:0000313" key="8">
    <source>
        <dbReference type="EMBL" id="KAK4225060.1"/>
    </source>
</evidence>
<evidence type="ECO:0000256" key="3">
    <source>
        <dbReference type="ARBA" id="ARBA00022525"/>
    </source>
</evidence>
<reference evidence="8" key="2">
    <citation type="submission" date="2023-05" db="EMBL/GenBank/DDBJ databases">
        <authorList>
            <consortium name="Lawrence Berkeley National Laboratory"/>
            <person name="Steindorff A."/>
            <person name="Hensen N."/>
            <person name="Bonometti L."/>
            <person name="Westerberg I."/>
            <person name="Brannstrom I.O."/>
            <person name="Guillou S."/>
            <person name="Cros-Aarteil S."/>
            <person name="Calhoun S."/>
            <person name="Haridas S."/>
            <person name="Kuo A."/>
            <person name="Mondo S."/>
            <person name="Pangilinan J."/>
            <person name="Riley R."/>
            <person name="Labutti K."/>
            <person name="Andreopoulos B."/>
            <person name="Lipzen A."/>
            <person name="Chen C."/>
            <person name="Yanf M."/>
            <person name="Daum C."/>
            <person name="Ng V."/>
            <person name="Clum A."/>
            <person name="Ohm R."/>
            <person name="Martin F."/>
            <person name="Silar P."/>
            <person name="Natvig D."/>
            <person name="Lalanne C."/>
            <person name="Gautier V."/>
            <person name="Ament-Velasquez S.L."/>
            <person name="Kruys A."/>
            <person name="Hutchinson M.I."/>
            <person name="Powell A.J."/>
            <person name="Barry K."/>
            <person name="Miller A.N."/>
            <person name="Grigoriev I.V."/>
            <person name="Debuchy R."/>
            <person name="Gladieux P."/>
            <person name="Thoren M.H."/>
            <person name="Johannesson H."/>
        </authorList>
    </citation>
    <scope>NUCLEOTIDE SEQUENCE</scope>
    <source>
        <strain evidence="8">CBS 990.96</strain>
    </source>
</reference>
<dbReference type="InterPro" id="IPR011051">
    <property type="entry name" value="RmlC_Cupin_sf"/>
</dbReference>
<keyword evidence="3" id="KW-0964">Secreted</keyword>